<dbReference type="PANTHER" id="PTHR31428">
    <property type="entry name" value="RGM DOMAIN FAMILY MEMBER DRAG-1"/>
    <property type="match status" value="1"/>
</dbReference>
<dbReference type="eggNOG" id="ENOG502QSTJ">
    <property type="taxonomic scope" value="Eukaryota"/>
</dbReference>
<name>H2YCV9_CIOSA</name>
<organism evidence="3 4">
    <name type="scientific">Ciona savignyi</name>
    <name type="common">Pacific transparent sea squirt</name>
    <dbReference type="NCBI Taxonomy" id="51511"/>
    <lineage>
        <taxon>Eukaryota</taxon>
        <taxon>Metazoa</taxon>
        <taxon>Chordata</taxon>
        <taxon>Tunicata</taxon>
        <taxon>Ascidiacea</taxon>
        <taxon>Phlebobranchia</taxon>
        <taxon>Cionidae</taxon>
        <taxon>Ciona</taxon>
    </lineage>
</organism>
<dbReference type="GO" id="GO:0015026">
    <property type="term" value="F:coreceptor activity"/>
    <property type="evidence" value="ECO:0007669"/>
    <property type="project" value="TreeGrafter"/>
</dbReference>
<dbReference type="PANTHER" id="PTHR31428:SF6">
    <property type="entry name" value="REPULSIVE GUIDANCE MOLECULE B HOMOLOG DRAG-1"/>
    <property type="match status" value="1"/>
</dbReference>
<dbReference type="Pfam" id="PF06534">
    <property type="entry name" value="RGM_C"/>
    <property type="match status" value="1"/>
</dbReference>
<dbReference type="Ensembl" id="ENSCSAVT00000003205.1">
    <property type="protein sequence ID" value="ENSCSAVP00000003157.1"/>
    <property type="gene ID" value="ENSCSAVG00000001878.1"/>
</dbReference>
<feature type="region of interest" description="Disordered" evidence="1">
    <location>
        <begin position="151"/>
        <end position="185"/>
    </location>
</feature>
<dbReference type="GO" id="GO:0005886">
    <property type="term" value="C:plasma membrane"/>
    <property type="evidence" value="ECO:0007669"/>
    <property type="project" value="TreeGrafter"/>
</dbReference>
<dbReference type="Proteomes" id="UP000007875">
    <property type="component" value="Unassembled WGS sequence"/>
</dbReference>
<accession>H2YCV9</accession>
<evidence type="ECO:0000259" key="2">
    <source>
        <dbReference type="Pfam" id="PF06534"/>
    </source>
</evidence>
<dbReference type="AlphaFoldDB" id="H2YCV9"/>
<dbReference type="HOGENOM" id="CLU_1464419_0_0_1"/>
<dbReference type="GeneTree" id="ENSGT00950000183112"/>
<proteinExistence type="predicted"/>
<reference evidence="3" key="3">
    <citation type="submission" date="2025-09" db="UniProtKB">
        <authorList>
            <consortium name="Ensembl"/>
        </authorList>
    </citation>
    <scope>IDENTIFICATION</scope>
</reference>
<reference evidence="4" key="1">
    <citation type="submission" date="2003-08" db="EMBL/GenBank/DDBJ databases">
        <authorList>
            <person name="Birren B."/>
            <person name="Nusbaum C."/>
            <person name="Abebe A."/>
            <person name="Abouelleil A."/>
            <person name="Adekoya E."/>
            <person name="Ait-zahra M."/>
            <person name="Allen N."/>
            <person name="Allen T."/>
            <person name="An P."/>
            <person name="Anderson M."/>
            <person name="Anderson S."/>
            <person name="Arachchi H."/>
            <person name="Armbruster J."/>
            <person name="Bachantsang P."/>
            <person name="Baldwin J."/>
            <person name="Barry A."/>
            <person name="Bayul T."/>
            <person name="Blitshsteyn B."/>
            <person name="Bloom T."/>
            <person name="Blye J."/>
            <person name="Boguslavskiy L."/>
            <person name="Borowsky M."/>
            <person name="Boukhgalter B."/>
            <person name="Brunache A."/>
            <person name="Butler J."/>
            <person name="Calixte N."/>
            <person name="Calvo S."/>
            <person name="Camarata J."/>
            <person name="Campo K."/>
            <person name="Chang J."/>
            <person name="Cheshatsang Y."/>
            <person name="Citroen M."/>
            <person name="Collymore A."/>
            <person name="Considine T."/>
            <person name="Cook A."/>
            <person name="Cooke P."/>
            <person name="Corum B."/>
            <person name="Cuomo C."/>
            <person name="David R."/>
            <person name="Dawoe T."/>
            <person name="Degray S."/>
            <person name="Dodge S."/>
            <person name="Dooley K."/>
            <person name="Dorje P."/>
            <person name="Dorjee K."/>
            <person name="Dorris L."/>
            <person name="Duffey N."/>
            <person name="Dupes A."/>
            <person name="Elkins T."/>
            <person name="Engels R."/>
            <person name="Erickson J."/>
            <person name="Farina A."/>
            <person name="Faro S."/>
            <person name="Ferreira P."/>
            <person name="Fischer H."/>
            <person name="Fitzgerald M."/>
            <person name="Foley K."/>
            <person name="Gage D."/>
            <person name="Galagan J."/>
            <person name="Gearin G."/>
            <person name="Gnerre S."/>
            <person name="Gnirke A."/>
            <person name="Goyette A."/>
            <person name="Graham J."/>
            <person name="Grandbois E."/>
            <person name="Gyaltsen K."/>
            <person name="Hafez N."/>
            <person name="Hagopian D."/>
            <person name="Hagos B."/>
            <person name="Hall J."/>
            <person name="Hatcher B."/>
            <person name="Heller A."/>
            <person name="Higgins H."/>
            <person name="Honan T."/>
            <person name="Horn A."/>
            <person name="Houde N."/>
            <person name="Hughes L."/>
            <person name="Hulme W."/>
            <person name="Husby E."/>
            <person name="Iliev I."/>
            <person name="Jaffe D."/>
            <person name="Jones C."/>
            <person name="Kamal M."/>
            <person name="Kamat A."/>
            <person name="Kamvysselis M."/>
            <person name="Karlsson E."/>
            <person name="Kells C."/>
            <person name="Kieu A."/>
            <person name="Kisner P."/>
            <person name="Kodira C."/>
            <person name="Kulbokas E."/>
            <person name="Labutti K."/>
            <person name="Lama D."/>
            <person name="Landers T."/>
            <person name="Leger J."/>
            <person name="Levine S."/>
            <person name="Lewis D."/>
            <person name="Lewis T."/>
            <person name="Lindblad-toh K."/>
            <person name="Liu X."/>
            <person name="Lokyitsang T."/>
            <person name="Lokyitsang Y."/>
            <person name="Lucien O."/>
            <person name="Lui A."/>
            <person name="Ma L.J."/>
            <person name="Mabbitt R."/>
            <person name="Macdonald J."/>
            <person name="Maclean C."/>
            <person name="Major J."/>
            <person name="Manning J."/>
            <person name="Marabella R."/>
            <person name="Maru K."/>
            <person name="Matthews C."/>
            <person name="Mauceli E."/>
            <person name="Mccarthy M."/>
            <person name="Mcdonough S."/>
            <person name="Mcghee T."/>
            <person name="Meldrim J."/>
            <person name="Meneus L."/>
            <person name="Mesirov J."/>
            <person name="Mihalev A."/>
            <person name="Mihova T."/>
            <person name="Mikkelsen T."/>
            <person name="Mlenga V."/>
            <person name="Moru K."/>
            <person name="Mozes J."/>
            <person name="Mulrain L."/>
            <person name="Munson G."/>
            <person name="Naylor J."/>
            <person name="Newes C."/>
            <person name="Nguyen C."/>
            <person name="Nguyen N."/>
            <person name="Nguyen T."/>
            <person name="Nicol R."/>
            <person name="Nielsen C."/>
            <person name="Nizzari M."/>
            <person name="Norbu C."/>
            <person name="Norbu N."/>
            <person name="O'donnell P."/>
            <person name="Okoawo O."/>
            <person name="O'leary S."/>
            <person name="Omotosho B."/>
            <person name="O'neill K."/>
            <person name="Osman S."/>
            <person name="Parker S."/>
            <person name="Perrin D."/>
            <person name="Phunkhang P."/>
            <person name="Piqani B."/>
            <person name="Purcell S."/>
            <person name="Rachupka T."/>
            <person name="Ramasamy U."/>
            <person name="Rameau R."/>
            <person name="Ray V."/>
            <person name="Raymond C."/>
            <person name="Retta R."/>
            <person name="Richardson S."/>
            <person name="Rise C."/>
            <person name="Rodriguez J."/>
            <person name="Rogers J."/>
            <person name="Rogov P."/>
            <person name="Rutman M."/>
            <person name="Schupbach R."/>
            <person name="Seaman C."/>
            <person name="Settipalli S."/>
            <person name="Sharpe T."/>
            <person name="Sheridan J."/>
            <person name="Sherpa N."/>
            <person name="Shi J."/>
            <person name="Smirnov S."/>
            <person name="Smith C."/>
            <person name="Sougnez C."/>
            <person name="Spencer B."/>
            <person name="Stalker J."/>
            <person name="Stange-thomann N."/>
            <person name="Stavropoulos S."/>
            <person name="Stetson K."/>
            <person name="Stone C."/>
            <person name="Stone S."/>
            <person name="Stubbs M."/>
            <person name="Talamas J."/>
            <person name="Tchuinga P."/>
            <person name="Tenzing P."/>
            <person name="Tesfaye S."/>
            <person name="Theodore J."/>
            <person name="Thoulutsang Y."/>
            <person name="Topham K."/>
            <person name="Towey S."/>
            <person name="Tsamla T."/>
            <person name="Tsomo N."/>
            <person name="Vallee D."/>
            <person name="Vassiliev H."/>
            <person name="Venkataraman V."/>
            <person name="Vinson J."/>
            <person name="Vo A."/>
            <person name="Wade C."/>
            <person name="Wang S."/>
            <person name="Wangchuk T."/>
            <person name="Wangdi T."/>
            <person name="Whittaker C."/>
            <person name="Wilkinson J."/>
            <person name="Wu Y."/>
            <person name="Wyman D."/>
            <person name="Yadav S."/>
            <person name="Yang S."/>
            <person name="Yang X."/>
            <person name="Yeager S."/>
            <person name="Yee E."/>
            <person name="Young G."/>
            <person name="Zainoun J."/>
            <person name="Zembeck L."/>
            <person name="Zimmer A."/>
            <person name="Zody M."/>
            <person name="Lander E."/>
        </authorList>
    </citation>
    <scope>NUCLEOTIDE SEQUENCE [LARGE SCALE GENOMIC DNA]</scope>
</reference>
<dbReference type="InterPro" id="IPR009496">
    <property type="entry name" value="RGM_C"/>
</dbReference>
<feature type="domain" description="Repulsive guidance molecule C-terminal" evidence="2">
    <location>
        <begin position="1"/>
        <end position="167"/>
    </location>
</feature>
<dbReference type="GO" id="GO:0030509">
    <property type="term" value="P:BMP signaling pathway"/>
    <property type="evidence" value="ECO:0007669"/>
    <property type="project" value="TreeGrafter"/>
</dbReference>
<sequence length="185" mass="20383">MFGDPHLRTFHDQFFTCNVVKTWPLIDNDYLVVMATNIPVKNGSSATATTKITVVIKASSPCTEQKLYLANNSNLSPSFTDGTISSGSVTVEEVIPGKHVEIQFRFIGTTAIIRKVGKYLTFAIRMPHEFIEGLDPSRQLCVQGCPSPHRIKMRAKKPKSGNELNPPAESLTPNSNIFPPAQNPQ</sequence>
<dbReference type="InterPro" id="IPR040287">
    <property type="entry name" value="RGM"/>
</dbReference>
<protein>
    <recommendedName>
        <fullName evidence="2">Repulsive guidance molecule C-terminal domain-containing protein</fullName>
    </recommendedName>
</protein>
<dbReference type="InParanoid" id="H2YCV9"/>
<dbReference type="Gene3D" id="3.40.1000.10">
    <property type="entry name" value="Mog1/PsbP, alpha/beta/alpha sandwich"/>
    <property type="match status" value="1"/>
</dbReference>
<evidence type="ECO:0000313" key="3">
    <source>
        <dbReference type="Ensembl" id="ENSCSAVP00000003157.1"/>
    </source>
</evidence>
<evidence type="ECO:0000256" key="1">
    <source>
        <dbReference type="SAM" id="MobiDB-lite"/>
    </source>
</evidence>
<reference evidence="3" key="2">
    <citation type="submission" date="2025-08" db="UniProtKB">
        <authorList>
            <consortium name="Ensembl"/>
        </authorList>
    </citation>
    <scope>IDENTIFICATION</scope>
</reference>
<evidence type="ECO:0000313" key="4">
    <source>
        <dbReference type="Proteomes" id="UP000007875"/>
    </source>
</evidence>
<keyword evidence="4" id="KW-1185">Reference proteome</keyword>
<dbReference type="STRING" id="51511.ENSCSAVP00000003157"/>